<protein>
    <recommendedName>
        <fullName evidence="2">5-formyltetrahydrofolate cyclo-ligase</fullName>
        <ecNumber evidence="2">6.3.3.2</ecNumber>
    </recommendedName>
</protein>
<name>A0A1M6D4R8_9FLAO</name>
<dbReference type="InterPro" id="IPR024185">
    <property type="entry name" value="FTHF_cligase-like_sf"/>
</dbReference>
<comment type="cofactor">
    <cofactor evidence="2">
        <name>Mg(2+)</name>
        <dbReference type="ChEBI" id="CHEBI:18420"/>
    </cofactor>
</comment>
<dbReference type="InterPro" id="IPR037171">
    <property type="entry name" value="NagB/RpiA_transferase-like"/>
</dbReference>
<reference evidence="3 4" key="1">
    <citation type="submission" date="2016-11" db="EMBL/GenBank/DDBJ databases">
        <authorList>
            <person name="Jaros S."/>
            <person name="Januszkiewicz K."/>
            <person name="Wedrychowicz H."/>
        </authorList>
    </citation>
    <scope>NUCLEOTIDE SEQUENCE [LARGE SCALE GENOMIC DNA]</scope>
    <source>
        <strain evidence="3 4">CGMCC 1.8863</strain>
    </source>
</reference>
<keyword evidence="4" id="KW-1185">Reference proteome</keyword>
<dbReference type="InterPro" id="IPR002698">
    <property type="entry name" value="FTHF_cligase"/>
</dbReference>
<dbReference type="PANTHER" id="PTHR23407">
    <property type="entry name" value="ATPASE INHIBITOR/5-FORMYLTETRAHYDROFOLATE CYCLO-LIGASE"/>
    <property type="match status" value="1"/>
</dbReference>
<dbReference type="Gene3D" id="3.40.50.10420">
    <property type="entry name" value="NagB/RpiA/CoA transferase-like"/>
    <property type="match status" value="1"/>
</dbReference>
<dbReference type="SUPFAM" id="SSF100950">
    <property type="entry name" value="NagB/RpiA/CoA transferase-like"/>
    <property type="match status" value="1"/>
</dbReference>
<keyword evidence="1 2" id="KW-0067">ATP-binding</keyword>
<dbReference type="GO" id="GO:0030272">
    <property type="term" value="F:5-formyltetrahydrofolate cyclo-ligase activity"/>
    <property type="evidence" value="ECO:0007669"/>
    <property type="project" value="UniProtKB-EC"/>
</dbReference>
<dbReference type="GO" id="GO:0005524">
    <property type="term" value="F:ATP binding"/>
    <property type="evidence" value="ECO:0007669"/>
    <property type="project" value="UniProtKB-KW"/>
</dbReference>
<feature type="binding site" evidence="1">
    <location>
        <position position="50"/>
    </location>
    <ligand>
        <name>substrate</name>
    </ligand>
</feature>
<dbReference type="Pfam" id="PF01812">
    <property type="entry name" value="5-FTHF_cyc-lig"/>
    <property type="match status" value="1"/>
</dbReference>
<evidence type="ECO:0000256" key="1">
    <source>
        <dbReference type="PIRSR" id="PIRSR006806-1"/>
    </source>
</evidence>
<keyword evidence="2" id="KW-0460">Magnesium</keyword>
<proteinExistence type="inferred from homology"/>
<dbReference type="NCBIfam" id="TIGR02727">
    <property type="entry name" value="MTHFS_bact"/>
    <property type="match status" value="1"/>
</dbReference>
<dbReference type="PIRSF" id="PIRSF006806">
    <property type="entry name" value="FTHF_cligase"/>
    <property type="match status" value="1"/>
</dbReference>
<dbReference type="EMBL" id="FQYX01000004">
    <property type="protein sequence ID" value="SHI68272.1"/>
    <property type="molecule type" value="Genomic_DNA"/>
</dbReference>
<keyword evidence="2" id="KW-0479">Metal-binding</keyword>
<dbReference type="GO" id="GO:0035999">
    <property type="term" value="P:tetrahydrofolate interconversion"/>
    <property type="evidence" value="ECO:0007669"/>
    <property type="project" value="TreeGrafter"/>
</dbReference>
<dbReference type="EC" id="6.3.3.2" evidence="2"/>
<feature type="binding site" evidence="1">
    <location>
        <position position="45"/>
    </location>
    <ligand>
        <name>substrate</name>
    </ligand>
</feature>
<gene>
    <name evidence="3" type="ORF">SAMN04487911_104162</name>
</gene>
<dbReference type="GO" id="GO:0009396">
    <property type="term" value="P:folic acid-containing compound biosynthetic process"/>
    <property type="evidence" value="ECO:0007669"/>
    <property type="project" value="TreeGrafter"/>
</dbReference>
<comment type="similarity">
    <text evidence="2">Belongs to the 5-formyltetrahydrofolate cyclo-ligase family.</text>
</comment>
<keyword evidence="1 2" id="KW-0547">Nucleotide-binding</keyword>
<feature type="binding site" evidence="1">
    <location>
        <begin position="126"/>
        <end position="134"/>
    </location>
    <ligand>
        <name>ATP</name>
        <dbReference type="ChEBI" id="CHEBI:30616"/>
    </ligand>
</feature>
<organism evidence="3 4">
    <name type="scientific">Arenibacter nanhaiticus</name>
    <dbReference type="NCBI Taxonomy" id="558155"/>
    <lineage>
        <taxon>Bacteria</taxon>
        <taxon>Pseudomonadati</taxon>
        <taxon>Bacteroidota</taxon>
        <taxon>Flavobacteriia</taxon>
        <taxon>Flavobacteriales</taxon>
        <taxon>Flavobacteriaceae</taxon>
        <taxon>Arenibacter</taxon>
    </lineage>
</organism>
<dbReference type="PANTHER" id="PTHR23407:SF11">
    <property type="entry name" value="CHROMOSOME UNDETERMINED SCAFFOLD_24, WHOLE GENOME SHOTGUN SEQUENCE"/>
    <property type="match status" value="1"/>
</dbReference>
<evidence type="ECO:0000313" key="4">
    <source>
        <dbReference type="Proteomes" id="UP000184231"/>
    </source>
</evidence>
<sequence length="181" mass="20739">MRATYGQRRERLSHEEVSEASIALANQLLTLPIWNFDYYHLFLSITEKKEVDTEFVMSILQGKDKNIVLPKMSDNQSLLNYLLTDNTVIKKNSWNVPEPQDGIEVPPLKIDVVFLPLLAFDLQGNRVGYGKGYYDILLQQCRPNVIKVGLSLFEAEDRISDINPGDVPLDFCVTPQRIYSF</sequence>
<evidence type="ECO:0000313" key="3">
    <source>
        <dbReference type="EMBL" id="SHI68272.1"/>
    </source>
</evidence>
<comment type="catalytic activity">
    <reaction evidence="2">
        <text>(6S)-5-formyl-5,6,7,8-tetrahydrofolate + ATP = (6R)-5,10-methenyltetrahydrofolate + ADP + phosphate</text>
        <dbReference type="Rhea" id="RHEA:10488"/>
        <dbReference type="ChEBI" id="CHEBI:30616"/>
        <dbReference type="ChEBI" id="CHEBI:43474"/>
        <dbReference type="ChEBI" id="CHEBI:57455"/>
        <dbReference type="ChEBI" id="CHEBI:57457"/>
        <dbReference type="ChEBI" id="CHEBI:456216"/>
        <dbReference type="EC" id="6.3.3.2"/>
    </reaction>
</comment>
<dbReference type="GO" id="GO:0046872">
    <property type="term" value="F:metal ion binding"/>
    <property type="evidence" value="ECO:0007669"/>
    <property type="project" value="UniProtKB-KW"/>
</dbReference>
<dbReference type="AlphaFoldDB" id="A0A1M6D4R8"/>
<dbReference type="STRING" id="558155.SAMN04487911_104162"/>
<accession>A0A1M6D4R8</accession>
<dbReference type="Proteomes" id="UP000184231">
    <property type="component" value="Unassembled WGS sequence"/>
</dbReference>
<evidence type="ECO:0000256" key="2">
    <source>
        <dbReference type="RuleBase" id="RU361279"/>
    </source>
</evidence>
<keyword evidence="3" id="KW-0436">Ligase</keyword>